<evidence type="ECO:0000256" key="1">
    <source>
        <dbReference type="SAM" id="MobiDB-lite"/>
    </source>
</evidence>
<comment type="caution">
    <text evidence="2">The sequence shown here is derived from an EMBL/GenBank/DDBJ whole genome shotgun (WGS) entry which is preliminary data.</text>
</comment>
<proteinExistence type="predicted"/>
<reference evidence="2 3" key="1">
    <citation type="submission" date="2020-04" db="EMBL/GenBank/DDBJ databases">
        <authorList>
            <person name="Alioto T."/>
            <person name="Alioto T."/>
            <person name="Gomez Garrido J."/>
        </authorList>
    </citation>
    <scope>NUCLEOTIDE SEQUENCE [LARGE SCALE GENOMIC DNA]</scope>
</reference>
<feature type="compositionally biased region" description="Basic and acidic residues" evidence="1">
    <location>
        <begin position="104"/>
        <end position="117"/>
    </location>
</feature>
<dbReference type="Proteomes" id="UP000494165">
    <property type="component" value="Unassembled WGS sequence"/>
</dbReference>
<keyword evidence="3" id="KW-1185">Reference proteome</keyword>
<evidence type="ECO:0000313" key="3">
    <source>
        <dbReference type="Proteomes" id="UP000494165"/>
    </source>
</evidence>
<name>A0A8S1DH55_9INSE</name>
<organism evidence="2 3">
    <name type="scientific">Cloeon dipterum</name>
    <dbReference type="NCBI Taxonomy" id="197152"/>
    <lineage>
        <taxon>Eukaryota</taxon>
        <taxon>Metazoa</taxon>
        <taxon>Ecdysozoa</taxon>
        <taxon>Arthropoda</taxon>
        <taxon>Hexapoda</taxon>
        <taxon>Insecta</taxon>
        <taxon>Pterygota</taxon>
        <taxon>Palaeoptera</taxon>
        <taxon>Ephemeroptera</taxon>
        <taxon>Pisciforma</taxon>
        <taxon>Baetidae</taxon>
        <taxon>Cloeon</taxon>
    </lineage>
</organism>
<gene>
    <name evidence="2" type="ORF">CLODIP_2_CD15906</name>
</gene>
<dbReference type="AlphaFoldDB" id="A0A8S1DH55"/>
<dbReference type="EMBL" id="CADEPI010000188">
    <property type="protein sequence ID" value="CAB3379537.1"/>
    <property type="molecule type" value="Genomic_DNA"/>
</dbReference>
<protein>
    <submittedName>
        <fullName evidence="2">Uncharacterized protein</fullName>
    </submittedName>
</protein>
<sequence>MALWGGRFQFKQSSVTREDFGEPGEGLRDAIPLYPPGVFVGKFGERNDESTTVADFQPKERVSNELIARSDHLKQPRQLKKEWWEDEQFPIDDLQPLYRASSQRYDETARRGDKHSGEYVGVESSGQWPVPDPPVWRNPGPRRPYFHFNTLRTDGQFERLTTTYAEHMGSVRPTTPQGVKVPPPGLLPWGVPQRETEYLKKYSGEMLRHPQYQPPTPRCRHAMQPETPPRWETTYEAACNQVENAPSWLKDFLAKPYPKRTLSGR</sequence>
<accession>A0A8S1DH55</accession>
<evidence type="ECO:0000313" key="2">
    <source>
        <dbReference type="EMBL" id="CAB3379537.1"/>
    </source>
</evidence>
<feature type="region of interest" description="Disordered" evidence="1">
    <location>
        <begin position="169"/>
        <end position="188"/>
    </location>
</feature>
<feature type="region of interest" description="Disordered" evidence="1">
    <location>
        <begin position="104"/>
        <end position="134"/>
    </location>
</feature>